<dbReference type="KEGG" id="nnu:104594313"/>
<dbReference type="OrthoDB" id="273345at2759"/>
<dbReference type="InterPro" id="IPR029063">
    <property type="entry name" value="SAM-dependent_MTases_sf"/>
</dbReference>
<sequence length="364" mass="41631">MKNLMAVNQDGAGEIEETVVWVKYYSSFHQILLVGEGDFSFSSSLARSFGSASNIVASSLDTYGTLVKKYKDAKSNLEQLEKLGATLLHGVDATRMKFHTDLRMRKFDRIIFNFPHAGFHGKEEDIQLINLHRSLVQGFFRNASSMLRPYGEIHVNHKTKAPYCHWNLEQLGSRHSLALIECVEFKQDDYPGYNNKRGNGTRCDEPFHLGDCRTFKFAISHRLKRAATQLALTPTYTYCPTKVQAAPLGPLQFQWHSSFQVNFPCADVVAIINNSLGHMVASTIRGGSEVRRIFDGYFVESVEMFGRMDYDVRRSTLEMLRRSFETYMSGESSRNVNDYITHLEELHSLMILRSAQMRKLLLRL</sequence>
<dbReference type="FunFam" id="3.40.50.150:FF:000440">
    <property type="entry name" value="Os09g0479300 protein"/>
    <property type="match status" value="1"/>
</dbReference>
<dbReference type="Gene3D" id="3.40.50.150">
    <property type="entry name" value="Vaccinia Virus protein VP39"/>
    <property type="match status" value="1"/>
</dbReference>
<evidence type="ECO:0000313" key="2">
    <source>
        <dbReference type="Proteomes" id="UP000189703"/>
    </source>
</evidence>
<protein>
    <submittedName>
        <fullName evidence="3">Uncharacterized protein At4g26485-like</fullName>
    </submittedName>
</protein>
<organism evidence="2 3">
    <name type="scientific">Nelumbo nucifera</name>
    <name type="common">Sacred lotus</name>
    <dbReference type="NCBI Taxonomy" id="4432"/>
    <lineage>
        <taxon>Eukaryota</taxon>
        <taxon>Viridiplantae</taxon>
        <taxon>Streptophyta</taxon>
        <taxon>Embryophyta</taxon>
        <taxon>Tracheophyta</taxon>
        <taxon>Spermatophyta</taxon>
        <taxon>Magnoliopsida</taxon>
        <taxon>Proteales</taxon>
        <taxon>Nelumbonaceae</taxon>
        <taxon>Nelumbo</taxon>
    </lineage>
</organism>
<keyword evidence="2" id="KW-1185">Reference proteome</keyword>
<proteinExistence type="predicted"/>
<dbReference type="PANTHER" id="PTHR11538:SF26">
    <property type="entry name" value="FERREDOXIN-FOLD ANTICODON-BINDING DOMAIN-CONTAINING PROTEIN 1"/>
    <property type="match status" value="1"/>
</dbReference>
<dbReference type="InParanoid" id="A0A1U7ZMB1"/>
<dbReference type="AlphaFoldDB" id="A0A1U7ZMB1"/>
<dbReference type="GO" id="GO:0070042">
    <property type="term" value="F:rRNA (uridine-N3-)-methyltransferase activity"/>
    <property type="evidence" value="ECO:0000318"/>
    <property type="project" value="GO_Central"/>
</dbReference>
<dbReference type="GO" id="GO:0005737">
    <property type="term" value="C:cytoplasm"/>
    <property type="evidence" value="ECO:0000318"/>
    <property type="project" value="GO_Central"/>
</dbReference>
<dbReference type="eggNOG" id="KOG4174">
    <property type="taxonomic scope" value="Eukaryota"/>
</dbReference>
<dbReference type="Pfam" id="PF10354">
    <property type="entry name" value="BMT5-like"/>
    <property type="match status" value="1"/>
</dbReference>
<dbReference type="OMA" id="RNECFRI"/>
<dbReference type="STRING" id="4432.A0A1U7ZMB1"/>
<dbReference type="RefSeq" id="XP_010252859.1">
    <property type="nucleotide sequence ID" value="XM_010254557.2"/>
</dbReference>
<dbReference type="GO" id="GO:0070475">
    <property type="term" value="P:rRNA base methylation"/>
    <property type="evidence" value="ECO:0000318"/>
    <property type="project" value="GO_Central"/>
</dbReference>
<dbReference type="PANTHER" id="PTHR11538">
    <property type="entry name" value="PHENYLALANYL-TRNA SYNTHETASE"/>
    <property type="match status" value="1"/>
</dbReference>
<accession>A0A1U7ZMB1</accession>
<dbReference type="GeneID" id="104594313"/>
<feature type="domain" description="25S rRNA (uridine-N(3))-methyltransferase BMT5-like" evidence="1">
    <location>
        <begin position="32"/>
        <end position="197"/>
    </location>
</feature>
<reference evidence="3" key="1">
    <citation type="submission" date="2025-08" db="UniProtKB">
        <authorList>
            <consortium name="RefSeq"/>
        </authorList>
    </citation>
    <scope>IDENTIFICATION</scope>
</reference>
<name>A0A1U7ZMB1_NELNU</name>
<evidence type="ECO:0000259" key="1">
    <source>
        <dbReference type="Pfam" id="PF10354"/>
    </source>
</evidence>
<evidence type="ECO:0000313" key="3">
    <source>
        <dbReference type="RefSeq" id="XP_010252859.1"/>
    </source>
</evidence>
<dbReference type="FunCoup" id="A0A1U7ZMB1">
    <property type="interactions" value="271"/>
</dbReference>
<dbReference type="Proteomes" id="UP000189703">
    <property type="component" value="Unplaced"/>
</dbReference>
<gene>
    <name evidence="3" type="primary">LOC104594313</name>
</gene>
<dbReference type="InterPro" id="IPR019446">
    <property type="entry name" value="BMT5-like"/>
</dbReference>